<organism evidence="1 2">
    <name type="scientific">Cannabis sativa</name>
    <name type="common">Hemp</name>
    <name type="synonym">Marijuana</name>
    <dbReference type="NCBI Taxonomy" id="3483"/>
    <lineage>
        <taxon>Eukaryota</taxon>
        <taxon>Viridiplantae</taxon>
        <taxon>Streptophyta</taxon>
        <taxon>Embryophyta</taxon>
        <taxon>Tracheophyta</taxon>
        <taxon>Spermatophyta</taxon>
        <taxon>Magnoliopsida</taxon>
        <taxon>eudicotyledons</taxon>
        <taxon>Gunneridae</taxon>
        <taxon>Pentapetalae</taxon>
        <taxon>rosids</taxon>
        <taxon>fabids</taxon>
        <taxon>Rosales</taxon>
        <taxon>Cannabaceae</taxon>
        <taxon>Cannabis</taxon>
    </lineage>
</organism>
<accession>A0A803Q787</accession>
<dbReference type="EnsemblPlants" id="evm.model.07.986">
    <property type="protein sequence ID" value="cds.evm.model.07.986"/>
    <property type="gene ID" value="evm.TU.07.986"/>
</dbReference>
<evidence type="ECO:0000313" key="1">
    <source>
        <dbReference type="EnsemblPlants" id="cds.evm.model.07.986"/>
    </source>
</evidence>
<sequence>MALWFWWDHYRVTFNARVHTINSPLGNSFVDDDDGLLGGVEAFLPGLGQLGMKPGEGFRAWSGSYTRINDDLEEVVCPITLVTGKGKDIVVEDDGDSFEEDPTIAPRSKTPQVEVKRISPAVPVDVSAFIPPFKKTLKTQPPVTPAKSSKGANTEWPKLSKLNATTSTIEPKRKKSNEMLSFCQDRLVAEINEQLTQVEDMLVKLLEREDMSFTAKIKADLELESKRVRDLTDERERFCTLFQYPKDKVKELTDLL</sequence>
<reference evidence="1" key="1">
    <citation type="submission" date="2018-11" db="EMBL/GenBank/DDBJ databases">
        <authorList>
            <person name="Grassa J C."/>
        </authorList>
    </citation>
    <scope>NUCLEOTIDE SEQUENCE [LARGE SCALE GENOMIC DNA]</scope>
</reference>
<name>A0A803Q787_CANSA</name>
<dbReference type="Proteomes" id="UP000596661">
    <property type="component" value="Chromosome 7"/>
</dbReference>
<evidence type="ECO:0000313" key="2">
    <source>
        <dbReference type="Proteomes" id="UP000596661"/>
    </source>
</evidence>
<proteinExistence type="predicted"/>
<protein>
    <submittedName>
        <fullName evidence="1">Uncharacterized protein</fullName>
    </submittedName>
</protein>
<dbReference type="AlphaFoldDB" id="A0A803Q787"/>
<keyword evidence="2" id="KW-1185">Reference proteome</keyword>
<reference evidence="1" key="2">
    <citation type="submission" date="2021-03" db="UniProtKB">
        <authorList>
            <consortium name="EnsemblPlants"/>
        </authorList>
    </citation>
    <scope>IDENTIFICATION</scope>
</reference>
<dbReference type="EMBL" id="UZAU01000652">
    <property type="status" value="NOT_ANNOTATED_CDS"/>
    <property type="molecule type" value="Genomic_DNA"/>
</dbReference>
<dbReference type="Gramene" id="evm.model.07.986">
    <property type="protein sequence ID" value="cds.evm.model.07.986"/>
    <property type="gene ID" value="evm.TU.07.986"/>
</dbReference>